<comment type="caution">
    <text evidence="2">The sequence shown here is derived from an EMBL/GenBank/DDBJ whole genome shotgun (WGS) entry which is preliminary data.</text>
</comment>
<dbReference type="AlphaFoldDB" id="A0AAV7UA61"/>
<feature type="compositionally biased region" description="Basic and acidic residues" evidence="1">
    <location>
        <begin position="48"/>
        <end position="67"/>
    </location>
</feature>
<dbReference type="Proteomes" id="UP001066276">
    <property type="component" value="Chromosome 3_1"/>
</dbReference>
<reference evidence="2" key="1">
    <citation type="journal article" date="2022" name="bioRxiv">
        <title>Sequencing and chromosome-scale assembly of the giantPleurodeles waltlgenome.</title>
        <authorList>
            <person name="Brown T."/>
            <person name="Elewa A."/>
            <person name="Iarovenko S."/>
            <person name="Subramanian E."/>
            <person name="Araus A.J."/>
            <person name="Petzold A."/>
            <person name="Susuki M."/>
            <person name="Suzuki K.-i.T."/>
            <person name="Hayashi T."/>
            <person name="Toyoda A."/>
            <person name="Oliveira C."/>
            <person name="Osipova E."/>
            <person name="Leigh N.D."/>
            <person name="Simon A."/>
            <person name="Yun M.H."/>
        </authorList>
    </citation>
    <scope>NUCLEOTIDE SEQUENCE</scope>
    <source>
        <strain evidence="2">20211129_DDA</strain>
        <tissue evidence="2">Liver</tissue>
    </source>
</reference>
<organism evidence="2 3">
    <name type="scientific">Pleurodeles waltl</name>
    <name type="common">Iberian ribbed newt</name>
    <dbReference type="NCBI Taxonomy" id="8319"/>
    <lineage>
        <taxon>Eukaryota</taxon>
        <taxon>Metazoa</taxon>
        <taxon>Chordata</taxon>
        <taxon>Craniata</taxon>
        <taxon>Vertebrata</taxon>
        <taxon>Euteleostomi</taxon>
        <taxon>Amphibia</taxon>
        <taxon>Batrachia</taxon>
        <taxon>Caudata</taxon>
        <taxon>Salamandroidea</taxon>
        <taxon>Salamandridae</taxon>
        <taxon>Pleurodelinae</taxon>
        <taxon>Pleurodeles</taxon>
    </lineage>
</organism>
<proteinExistence type="predicted"/>
<name>A0AAV7UA61_PLEWA</name>
<sequence>MSAARFAVRCELSAPALTGEARAGFSRPREEERPLLSLLLVPRRWRSKKEPGGGCDRRPHAQERELKTAQGRQTGDKRAPPPSDRPAP</sequence>
<feature type="region of interest" description="Disordered" evidence="1">
    <location>
        <begin position="46"/>
        <end position="88"/>
    </location>
</feature>
<protein>
    <submittedName>
        <fullName evidence="2">Uncharacterized protein</fullName>
    </submittedName>
</protein>
<evidence type="ECO:0000313" key="3">
    <source>
        <dbReference type="Proteomes" id="UP001066276"/>
    </source>
</evidence>
<evidence type="ECO:0000256" key="1">
    <source>
        <dbReference type="SAM" id="MobiDB-lite"/>
    </source>
</evidence>
<gene>
    <name evidence="2" type="ORF">NDU88_001381</name>
</gene>
<keyword evidence="3" id="KW-1185">Reference proteome</keyword>
<dbReference type="EMBL" id="JANPWB010000005">
    <property type="protein sequence ID" value="KAJ1184577.1"/>
    <property type="molecule type" value="Genomic_DNA"/>
</dbReference>
<accession>A0AAV7UA61</accession>
<evidence type="ECO:0000313" key="2">
    <source>
        <dbReference type="EMBL" id="KAJ1184577.1"/>
    </source>
</evidence>